<dbReference type="Pfam" id="PF13391">
    <property type="entry name" value="HNH_2"/>
    <property type="match status" value="1"/>
</dbReference>
<evidence type="ECO:0000259" key="1">
    <source>
        <dbReference type="Pfam" id="PF13391"/>
    </source>
</evidence>
<name>A0AAP5Q8P1_9BURK</name>
<evidence type="ECO:0000313" key="2">
    <source>
        <dbReference type="EMBL" id="MDT8837634.1"/>
    </source>
</evidence>
<feature type="domain" description="HNH nuclease" evidence="1">
    <location>
        <begin position="167"/>
        <end position="219"/>
    </location>
</feature>
<keyword evidence="2" id="KW-0540">Nuclease</keyword>
<organism evidence="2 3">
    <name type="scientific">Paraburkholderia fungorum</name>
    <dbReference type="NCBI Taxonomy" id="134537"/>
    <lineage>
        <taxon>Bacteria</taxon>
        <taxon>Pseudomonadati</taxon>
        <taxon>Pseudomonadota</taxon>
        <taxon>Betaproteobacteria</taxon>
        <taxon>Burkholderiales</taxon>
        <taxon>Burkholderiaceae</taxon>
        <taxon>Paraburkholderia</taxon>
    </lineage>
</organism>
<accession>A0AAP5Q8P1</accession>
<dbReference type="InterPro" id="IPR003615">
    <property type="entry name" value="HNH_nuc"/>
</dbReference>
<keyword evidence="2" id="KW-0378">Hydrolase</keyword>
<dbReference type="GO" id="GO:0004519">
    <property type="term" value="F:endonuclease activity"/>
    <property type="evidence" value="ECO:0007669"/>
    <property type="project" value="UniProtKB-KW"/>
</dbReference>
<comment type="caution">
    <text evidence="2">The sequence shown here is derived from an EMBL/GenBank/DDBJ whole genome shotgun (WGS) entry which is preliminary data.</text>
</comment>
<dbReference type="AlphaFoldDB" id="A0AAP5Q8P1"/>
<dbReference type="EMBL" id="JANSLM010000003">
    <property type="protein sequence ID" value="MDT8837634.1"/>
    <property type="molecule type" value="Genomic_DNA"/>
</dbReference>
<evidence type="ECO:0000313" key="3">
    <source>
        <dbReference type="Proteomes" id="UP001246473"/>
    </source>
</evidence>
<protein>
    <submittedName>
        <fullName evidence="2">HNH endonuclease</fullName>
    </submittedName>
</protein>
<proteinExistence type="predicted"/>
<dbReference type="Proteomes" id="UP001246473">
    <property type="component" value="Unassembled WGS sequence"/>
</dbReference>
<dbReference type="RefSeq" id="WP_106356072.1">
    <property type="nucleotide sequence ID" value="NZ_CP099623.1"/>
</dbReference>
<keyword evidence="2" id="KW-0255">Endonuclease</keyword>
<reference evidence="2" key="1">
    <citation type="submission" date="2022-08" db="EMBL/GenBank/DDBJ databases">
        <authorList>
            <person name="Kim S.-J."/>
        </authorList>
    </citation>
    <scope>NUCLEOTIDE SEQUENCE</scope>
    <source>
        <strain evidence="2">KJ</strain>
    </source>
</reference>
<gene>
    <name evidence="2" type="ORF">ParKJ_09425</name>
</gene>
<sequence>MLLCAPALALRRSIPHPILRTELEQAAWNHGYRRANGVADGWLWFRSDEGVPGEVALACGASDDGAPWFLAVEHAGVAQVLASEMPEAVSGPAPLPCKSAFAFALQADMRRALSRAFHLARSLPTFPFTQFEAEVAGLGDTEIDRIVRQRVGQGLFRAALIDYWGACPLTGVTEPALLRASHIVPWAECASDAERLNVFNGLLLCAHWDAAFDAGLVSFTDDGAVLAKPGLSPKAETVLSLSDVPSLHLEAPHRSQMARHRKRFGFE</sequence>